<dbReference type="PANTHER" id="PTHR36529:SF1">
    <property type="entry name" value="GLYCOSYLTRANSFERASE"/>
    <property type="match status" value="1"/>
</dbReference>
<dbReference type="PANTHER" id="PTHR36529">
    <property type="entry name" value="SLL1095 PROTEIN"/>
    <property type="match status" value="1"/>
</dbReference>
<organism evidence="1 2">
    <name type="scientific">Halopseudomonas laoshanensis</name>
    <dbReference type="NCBI Taxonomy" id="2268758"/>
    <lineage>
        <taxon>Bacteria</taxon>
        <taxon>Pseudomonadati</taxon>
        <taxon>Pseudomonadota</taxon>
        <taxon>Gammaproteobacteria</taxon>
        <taxon>Pseudomonadales</taxon>
        <taxon>Pseudomonadaceae</taxon>
        <taxon>Halopseudomonas</taxon>
    </lineage>
</organism>
<dbReference type="InterPro" id="IPR029044">
    <property type="entry name" value="Nucleotide-diphossugar_trans"/>
</dbReference>
<evidence type="ECO:0000313" key="1">
    <source>
        <dbReference type="EMBL" id="KAA0695305.1"/>
    </source>
</evidence>
<dbReference type="SUPFAM" id="SSF53448">
    <property type="entry name" value="Nucleotide-diphospho-sugar transferases"/>
    <property type="match status" value="1"/>
</dbReference>
<dbReference type="Pfam" id="PF09837">
    <property type="entry name" value="DUF2064"/>
    <property type="match status" value="1"/>
</dbReference>
<proteinExistence type="predicted"/>
<dbReference type="InterPro" id="IPR018641">
    <property type="entry name" value="Trfase_1_rSAM/seldom-assoc"/>
</dbReference>
<dbReference type="Gene3D" id="3.90.550.10">
    <property type="entry name" value="Spore Coat Polysaccharide Biosynthesis Protein SpsA, Chain A"/>
    <property type="match status" value="1"/>
</dbReference>
<dbReference type="EMBL" id="QOVF01000002">
    <property type="protein sequence ID" value="KAA0695305.1"/>
    <property type="molecule type" value="Genomic_DNA"/>
</dbReference>
<reference evidence="1 2" key="1">
    <citation type="submission" date="2018-07" db="EMBL/GenBank/DDBJ databases">
        <title>Pseudomonas laoshanensis sp. nov., isolated from soil.</title>
        <authorList>
            <person name="Sun J."/>
            <person name="Yu L."/>
            <person name="Wang M."/>
            <person name="Zhang C."/>
        </authorList>
    </citation>
    <scope>NUCLEOTIDE SEQUENCE [LARGE SCALE GENOMIC DNA]</scope>
    <source>
        <strain evidence="1 2">Y22</strain>
    </source>
</reference>
<dbReference type="OrthoDB" id="9798250at2"/>
<name>A0A7V7GUQ8_9GAMM</name>
<keyword evidence="2" id="KW-1185">Reference proteome</keyword>
<dbReference type="Proteomes" id="UP000463138">
    <property type="component" value="Unassembled WGS sequence"/>
</dbReference>
<sequence length="233" mass="25919">MWWIRLQYWAGVSPDRLVRQYYGDKSEAAQLPQTTRPLLIFAKAPIPGTVKTRLIPALGADGACSLYQQLLLHTLHQTQDWPGPRYLYCAPDTTHPFFARLASEHHLQLRQQHGDDLGSRMAQALAEHADGALLIGTDCPLISTAVLREADQALQRHDTAIIPSEDGGYVMIGQRQPDPAAFAGMTWSHSQVLADTRLRLEAAGKSLWEGATLWDLDEPEDLPRLDSITLLPL</sequence>
<protein>
    <submittedName>
        <fullName evidence="1">DUF2064 domain-containing protein</fullName>
    </submittedName>
</protein>
<comment type="caution">
    <text evidence="1">The sequence shown here is derived from an EMBL/GenBank/DDBJ whole genome shotgun (WGS) entry which is preliminary data.</text>
</comment>
<evidence type="ECO:0000313" key="2">
    <source>
        <dbReference type="Proteomes" id="UP000463138"/>
    </source>
</evidence>
<dbReference type="NCBIfam" id="TIGR04282">
    <property type="entry name" value="glyco_like_cofC"/>
    <property type="match status" value="1"/>
</dbReference>
<dbReference type="AlphaFoldDB" id="A0A7V7GUQ8"/>
<gene>
    <name evidence="1" type="ORF">DT594_06680</name>
</gene>
<accession>A0A7V7GUQ8</accession>